<dbReference type="InterPro" id="IPR007709">
    <property type="entry name" value="N-FG_amidohydro"/>
</dbReference>
<sequence length="252" mass="27000">MPQIALSDTAEIVTTLAGGSEIVLVCEHASAHIPPDLNDLGLAAVDRLSHAVWDPGALAVAQHMARMLDATLVASGISRLVYDCNRPPHAPDAMPEQSELIRVSGNLGLDAAARKARTDSYYTPFKTTLAAAIAGRSDPIIITVHSFTPTYHGKPRAVEIGILHDTDTRLADAMLAIAAQFSPMAIQRNAPYGPEDGVTHTLREHAIAGGHPNIMLELRNDLIADDSAQHAMAQMLSDWITAALKNLERTTR</sequence>
<reference evidence="1 2" key="1">
    <citation type="submission" date="2016-10" db="EMBL/GenBank/DDBJ databases">
        <authorList>
            <person name="de Groot N.N."/>
        </authorList>
    </citation>
    <scope>NUCLEOTIDE SEQUENCE [LARGE SCALE GENOMIC DNA]</scope>
    <source>
        <strain evidence="1 2">DSM 11443</strain>
    </source>
</reference>
<dbReference type="Proteomes" id="UP000198977">
    <property type="component" value="Unassembled WGS sequence"/>
</dbReference>
<dbReference type="AlphaFoldDB" id="A0A1I1UJ35"/>
<keyword evidence="1" id="KW-0378">Hydrolase</keyword>
<protein>
    <submittedName>
        <fullName evidence="1">Predicted N-formylglutamate amidohydrolase</fullName>
    </submittedName>
</protein>
<gene>
    <name evidence="1" type="ORF">SAMN04488523_102140</name>
</gene>
<dbReference type="Gene3D" id="3.40.630.40">
    <property type="entry name" value="Zn-dependent exopeptidases"/>
    <property type="match status" value="1"/>
</dbReference>
<dbReference type="SUPFAM" id="SSF53187">
    <property type="entry name" value="Zn-dependent exopeptidases"/>
    <property type="match status" value="1"/>
</dbReference>
<evidence type="ECO:0000313" key="2">
    <source>
        <dbReference type="Proteomes" id="UP000198977"/>
    </source>
</evidence>
<dbReference type="InterPro" id="IPR011227">
    <property type="entry name" value="UCP029730"/>
</dbReference>
<accession>A0A1I1UJ35</accession>
<dbReference type="EMBL" id="FOMW01000002">
    <property type="protein sequence ID" value="SFD70779.1"/>
    <property type="molecule type" value="Genomic_DNA"/>
</dbReference>
<dbReference type="STRING" id="74348.SAMN04488523_102140"/>
<keyword evidence="2" id="KW-1185">Reference proteome</keyword>
<organism evidence="1 2">
    <name type="scientific">Sulfitobacter brevis</name>
    <dbReference type="NCBI Taxonomy" id="74348"/>
    <lineage>
        <taxon>Bacteria</taxon>
        <taxon>Pseudomonadati</taxon>
        <taxon>Pseudomonadota</taxon>
        <taxon>Alphaproteobacteria</taxon>
        <taxon>Rhodobacterales</taxon>
        <taxon>Roseobacteraceae</taxon>
        <taxon>Sulfitobacter</taxon>
    </lineage>
</organism>
<dbReference type="GO" id="GO:0016787">
    <property type="term" value="F:hydrolase activity"/>
    <property type="evidence" value="ECO:0007669"/>
    <property type="project" value="UniProtKB-KW"/>
</dbReference>
<evidence type="ECO:0000313" key="1">
    <source>
        <dbReference type="EMBL" id="SFD70779.1"/>
    </source>
</evidence>
<name>A0A1I1UJ35_9RHOB</name>
<dbReference type="Pfam" id="PF05013">
    <property type="entry name" value="FGase"/>
    <property type="match status" value="1"/>
</dbReference>
<dbReference type="RefSeq" id="WP_245766252.1">
    <property type="nucleotide sequence ID" value="NZ_FOMW01000002.1"/>
</dbReference>
<proteinExistence type="predicted"/>
<dbReference type="PIRSF" id="PIRSF029730">
    <property type="entry name" value="UCP029730"/>
    <property type="match status" value="1"/>
</dbReference>